<keyword evidence="3 8" id="KW-0479">Metal-binding</keyword>
<name>A0A7V0NF20_DESA2</name>
<dbReference type="InterPro" id="IPR037143">
    <property type="entry name" value="4-PPantetheinyl_Trfase_dom_sf"/>
</dbReference>
<proteinExistence type="inferred from homology"/>
<feature type="binding site" evidence="8">
    <location>
        <position position="58"/>
    </location>
    <ligand>
        <name>Mg(2+)</name>
        <dbReference type="ChEBI" id="CHEBI:18420"/>
    </ligand>
</feature>
<evidence type="ECO:0000256" key="7">
    <source>
        <dbReference type="ARBA" id="ARBA00023160"/>
    </source>
</evidence>
<dbReference type="GO" id="GO:0008897">
    <property type="term" value="F:holo-[acyl-carrier-protein] synthase activity"/>
    <property type="evidence" value="ECO:0007669"/>
    <property type="project" value="UniProtKB-UniRule"/>
</dbReference>
<evidence type="ECO:0000256" key="3">
    <source>
        <dbReference type="ARBA" id="ARBA00022723"/>
    </source>
</evidence>
<dbReference type="GO" id="GO:0005737">
    <property type="term" value="C:cytoplasm"/>
    <property type="evidence" value="ECO:0007669"/>
    <property type="project" value="UniProtKB-SubCell"/>
</dbReference>
<comment type="subcellular location">
    <subcellularLocation>
        <location evidence="8">Cytoplasm</location>
    </subcellularLocation>
</comment>
<accession>A0A7V0NF20</accession>
<evidence type="ECO:0000256" key="4">
    <source>
        <dbReference type="ARBA" id="ARBA00022832"/>
    </source>
</evidence>
<dbReference type="HAMAP" id="MF_00101">
    <property type="entry name" value="AcpS"/>
    <property type="match status" value="1"/>
</dbReference>
<dbReference type="InterPro" id="IPR008278">
    <property type="entry name" value="4-PPantetheinyl_Trfase_dom"/>
</dbReference>
<feature type="domain" description="4'-phosphopantetheinyl transferase" evidence="9">
    <location>
        <begin position="5"/>
        <end position="120"/>
    </location>
</feature>
<comment type="function">
    <text evidence="8">Transfers the 4'-phosphopantetheine moiety from coenzyme A to a Ser of acyl-carrier-protein.</text>
</comment>
<dbReference type="InterPro" id="IPR004568">
    <property type="entry name" value="Ppantetheine-prot_Trfase_dom"/>
</dbReference>
<organism evidence="10">
    <name type="scientific">Desulfofervidus auxilii</name>
    <dbReference type="NCBI Taxonomy" id="1621989"/>
    <lineage>
        <taxon>Bacteria</taxon>
        <taxon>Pseudomonadati</taxon>
        <taxon>Thermodesulfobacteriota</taxon>
        <taxon>Candidatus Desulfofervidia</taxon>
        <taxon>Candidatus Desulfofervidales</taxon>
        <taxon>Candidatus Desulfofervidaceae</taxon>
        <taxon>Candidatus Desulfofervidus</taxon>
    </lineage>
</organism>
<dbReference type="EC" id="2.7.8.7" evidence="8"/>
<keyword evidence="7 8" id="KW-0275">Fatty acid biosynthesis</keyword>
<evidence type="ECO:0000259" key="9">
    <source>
        <dbReference type="Pfam" id="PF01648"/>
    </source>
</evidence>
<comment type="similarity">
    <text evidence="8">Belongs to the P-Pant transferase superfamily. AcpS family.</text>
</comment>
<evidence type="ECO:0000256" key="6">
    <source>
        <dbReference type="ARBA" id="ARBA00023098"/>
    </source>
</evidence>
<dbReference type="AlphaFoldDB" id="A0A7V0NF20"/>
<dbReference type="GO" id="GO:0006633">
    <property type="term" value="P:fatty acid biosynthetic process"/>
    <property type="evidence" value="ECO:0007669"/>
    <property type="project" value="UniProtKB-UniRule"/>
</dbReference>
<dbReference type="Gene3D" id="3.90.470.20">
    <property type="entry name" value="4'-phosphopantetheinyl transferase domain"/>
    <property type="match status" value="1"/>
</dbReference>
<dbReference type="InterPro" id="IPR002582">
    <property type="entry name" value="ACPS"/>
</dbReference>
<dbReference type="NCBIfam" id="TIGR00516">
    <property type="entry name" value="acpS"/>
    <property type="match status" value="1"/>
</dbReference>
<comment type="catalytic activity">
    <reaction evidence="8">
        <text>apo-[ACP] + CoA = holo-[ACP] + adenosine 3',5'-bisphosphate + H(+)</text>
        <dbReference type="Rhea" id="RHEA:12068"/>
        <dbReference type="Rhea" id="RHEA-COMP:9685"/>
        <dbReference type="Rhea" id="RHEA-COMP:9690"/>
        <dbReference type="ChEBI" id="CHEBI:15378"/>
        <dbReference type="ChEBI" id="CHEBI:29999"/>
        <dbReference type="ChEBI" id="CHEBI:57287"/>
        <dbReference type="ChEBI" id="CHEBI:58343"/>
        <dbReference type="ChEBI" id="CHEBI:64479"/>
        <dbReference type="EC" id="2.7.8.7"/>
    </reaction>
</comment>
<dbReference type="GO" id="GO:0000287">
    <property type="term" value="F:magnesium ion binding"/>
    <property type="evidence" value="ECO:0007669"/>
    <property type="project" value="UniProtKB-UniRule"/>
</dbReference>
<comment type="cofactor">
    <cofactor evidence="8">
        <name>Mg(2+)</name>
        <dbReference type="ChEBI" id="CHEBI:18420"/>
    </cofactor>
</comment>
<protein>
    <recommendedName>
        <fullName evidence="8">Holo-[acyl-carrier-protein] synthase</fullName>
        <shortName evidence="8">Holo-ACP synthase</shortName>
        <ecNumber evidence="8">2.7.8.7</ecNumber>
    </recommendedName>
    <alternativeName>
        <fullName evidence="8">4'-phosphopantetheinyl transferase AcpS</fullName>
    </alternativeName>
</protein>
<sequence>MNIIGIGIDLLYVPRIKRLYECYKERFLNKVFAKEEIKYALKRKNFILHLASSFSVKEAFFKATGGYSPFSFKEVILKREDNGKPYLELKGKAFEIFKKLNGNKILVSISHERDYAISIVFITGKSYESCNRF</sequence>
<dbReference type="Pfam" id="PF01648">
    <property type="entry name" value="ACPS"/>
    <property type="match status" value="1"/>
</dbReference>
<keyword evidence="4 8" id="KW-0276">Fatty acid metabolism</keyword>
<comment type="caution">
    <text evidence="10">The sequence shown here is derived from an EMBL/GenBank/DDBJ whole genome shotgun (WGS) entry which is preliminary data.</text>
</comment>
<evidence type="ECO:0000256" key="5">
    <source>
        <dbReference type="ARBA" id="ARBA00022842"/>
    </source>
</evidence>
<keyword evidence="8" id="KW-0963">Cytoplasm</keyword>
<dbReference type="NCBIfam" id="TIGR00556">
    <property type="entry name" value="pantethn_trn"/>
    <property type="match status" value="1"/>
</dbReference>
<evidence type="ECO:0000256" key="8">
    <source>
        <dbReference type="HAMAP-Rule" id="MF_00101"/>
    </source>
</evidence>
<reference evidence="10" key="1">
    <citation type="journal article" date="2020" name="mSystems">
        <title>Genome- and Community-Level Interaction Insights into Carbon Utilization and Element Cycling Functions of Hydrothermarchaeota in Hydrothermal Sediment.</title>
        <authorList>
            <person name="Zhou Z."/>
            <person name="Liu Y."/>
            <person name="Xu W."/>
            <person name="Pan J."/>
            <person name="Luo Z.H."/>
            <person name="Li M."/>
        </authorList>
    </citation>
    <scope>NUCLEOTIDE SEQUENCE [LARGE SCALE GENOMIC DNA]</scope>
    <source>
        <strain evidence="10">HyVt-113</strain>
    </source>
</reference>
<keyword evidence="6 8" id="KW-0443">Lipid metabolism</keyword>
<evidence type="ECO:0000256" key="1">
    <source>
        <dbReference type="ARBA" id="ARBA00022516"/>
    </source>
</evidence>
<gene>
    <name evidence="8 10" type="primary">acpS</name>
    <name evidence="10" type="ORF">ENF30_03395</name>
</gene>
<evidence type="ECO:0000256" key="2">
    <source>
        <dbReference type="ARBA" id="ARBA00022679"/>
    </source>
</evidence>
<dbReference type="Proteomes" id="UP000885706">
    <property type="component" value="Unassembled WGS sequence"/>
</dbReference>
<keyword evidence="5 8" id="KW-0460">Magnesium</keyword>
<keyword evidence="2 8" id="KW-0808">Transferase</keyword>
<dbReference type="EMBL" id="DQWQ01000153">
    <property type="protein sequence ID" value="HDD35828.1"/>
    <property type="molecule type" value="Genomic_DNA"/>
</dbReference>
<dbReference type="SUPFAM" id="SSF56214">
    <property type="entry name" value="4'-phosphopantetheinyl transferase"/>
    <property type="match status" value="1"/>
</dbReference>
<keyword evidence="1 8" id="KW-0444">Lipid biosynthesis</keyword>
<feature type="binding site" evidence="8">
    <location>
        <position position="9"/>
    </location>
    <ligand>
        <name>Mg(2+)</name>
        <dbReference type="ChEBI" id="CHEBI:18420"/>
    </ligand>
</feature>
<evidence type="ECO:0000313" key="10">
    <source>
        <dbReference type="EMBL" id="HDD35828.1"/>
    </source>
</evidence>